<organism evidence="3 4">
    <name type="scientific">Janthinobacterium lividum</name>
    <dbReference type="NCBI Taxonomy" id="29581"/>
    <lineage>
        <taxon>Bacteria</taxon>
        <taxon>Pseudomonadati</taxon>
        <taxon>Pseudomonadota</taxon>
        <taxon>Betaproteobacteria</taxon>
        <taxon>Burkholderiales</taxon>
        <taxon>Oxalobacteraceae</taxon>
        <taxon>Janthinobacterium</taxon>
    </lineage>
</organism>
<evidence type="ECO:0000313" key="3">
    <source>
        <dbReference type="EMBL" id="OHV94562.1"/>
    </source>
</evidence>
<accession>A0A1S1U2A7</accession>
<keyword evidence="2" id="KW-0732">Signal</keyword>
<gene>
    <name evidence="3" type="ORF">AKG95_23820</name>
</gene>
<sequence length="180" mass="18983">MYSLTSPRLAILLAALLFASVTGAAFAAVKGKKPAGLERYGVAVYSDLCLQKDSGEIGGQRVTLHRFAEADSVIYEFTAGALSWPIVANDVNLDATTGAFDFTIAGADSEERTIVGKFSKDGQTLTLEGDYCGGNVRMPMKLSRVRDFGRPLKNCTPCPPVPEAPAEVVPAEESAPVPAA</sequence>
<dbReference type="RefSeq" id="WP_071079392.1">
    <property type="nucleotide sequence ID" value="NZ_LFKP01000013.1"/>
</dbReference>
<dbReference type="EMBL" id="LFKP01000013">
    <property type="protein sequence ID" value="OHV94562.1"/>
    <property type="molecule type" value="Genomic_DNA"/>
</dbReference>
<feature type="signal peptide" evidence="2">
    <location>
        <begin position="1"/>
        <end position="27"/>
    </location>
</feature>
<reference evidence="3 4" key="1">
    <citation type="submission" date="2015-06" db="EMBL/GenBank/DDBJ databases">
        <title>Draft genome sequencing of a biphenyl-degrading bacterium, Janthinobacterium lividum MEG1.</title>
        <authorList>
            <person name="Shimodaira J."/>
            <person name="Hatta T."/>
        </authorList>
    </citation>
    <scope>NUCLEOTIDE SEQUENCE [LARGE SCALE GENOMIC DNA]</scope>
    <source>
        <strain evidence="3 4">MEG1</strain>
    </source>
</reference>
<dbReference type="Proteomes" id="UP000179840">
    <property type="component" value="Unassembled WGS sequence"/>
</dbReference>
<evidence type="ECO:0000256" key="2">
    <source>
        <dbReference type="SAM" id="SignalP"/>
    </source>
</evidence>
<name>A0A1S1U2A7_9BURK</name>
<dbReference type="AlphaFoldDB" id="A0A1S1U2A7"/>
<comment type="caution">
    <text evidence="3">The sequence shown here is derived from an EMBL/GenBank/DDBJ whole genome shotgun (WGS) entry which is preliminary data.</text>
</comment>
<feature type="compositionally biased region" description="Low complexity" evidence="1">
    <location>
        <begin position="164"/>
        <end position="180"/>
    </location>
</feature>
<feature type="region of interest" description="Disordered" evidence="1">
    <location>
        <begin position="159"/>
        <end position="180"/>
    </location>
</feature>
<feature type="chain" id="PRO_5010383124" evidence="2">
    <location>
        <begin position="28"/>
        <end position="180"/>
    </location>
</feature>
<proteinExistence type="predicted"/>
<evidence type="ECO:0000313" key="4">
    <source>
        <dbReference type="Proteomes" id="UP000179840"/>
    </source>
</evidence>
<evidence type="ECO:0000256" key="1">
    <source>
        <dbReference type="SAM" id="MobiDB-lite"/>
    </source>
</evidence>
<protein>
    <submittedName>
        <fullName evidence="3">Uncharacterized protein</fullName>
    </submittedName>
</protein>